<dbReference type="Proteomes" id="UP000298030">
    <property type="component" value="Unassembled WGS sequence"/>
</dbReference>
<comment type="caution">
    <text evidence="2">The sequence shown here is derived from an EMBL/GenBank/DDBJ whole genome shotgun (WGS) entry which is preliminary data.</text>
</comment>
<feature type="transmembrane region" description="Helical" evidence="1">
    <location>
        <begin position="12"/>
        <end position="32"/>
    </location>
</feature>
<protein>
    <submittedName>
        <fullName evidence="2">Uncharacterized protein</fullName>
    </submittedName>
</protein>
<evidence type="ECO:0000313" key="3">
    <source>
        <dbReference type="Proteomes" id="UP000298030"/>
    </source>
</evidence>
<keyword evidence="1" id="KW-0812">Transmembrane</keyword>
<evidence type="ECO:0000256" key="1">
    <source>
        <dbReference type="SAM" id="Phobius"/>
    </source>
</evidence>
<gene>
    <name evidence="2" type="ORF">FA13DRAFT_875341</name>
</gene>
<dbReference type="EMBL" id="QPFP01000039">
    <property type="protein sequence ID" value="TEB27592.1"/>
    <property type="molecule type" value="Genomic_DNA"/>
</dbReference>
<keyword evidence="1" id="KW-1133">Transmembrane helix</keyword>
<keyword evidence="3" id="KW-1185">Reference proteome</keyword>
<evidence type="ECO:0000313" key="2">
    <source>
        <dbReference type="EMBL" id="TEB27592.1"/>
    </source>
</evidence>
<dbReference type="AlphaFoldDB" id="A0A4Y7T1R9"/>
<proteinExistence type="predicted"/>
<organism evidence="2 3">
    <name type="scientific">Coprinellus micaceus</name>
    <name type="common">Glistening ink-cap mushroom</name>
    <name type="synonym">Coprinus micaceus</name>
    <dbReference type="NCBI Taxonomy" id="71717"/>
    <lineage>
        <taxon>Eukaryota</taxon>
        <taxon>Fungi</taxon>
        <taxon>Dikarya</taxon>
        <taxon>Basidiomycota</taxon>
        <taxon>Agaricomycotina</taxon>
        <taxon>Agaricomycetes</taxon>
        <taxon>Agaricomycetidae</taxon>
        <taxon>Agaricales</taxon>
        <taxon>Agaricineae</taxon>
        <taxon>Psathyrellaceae</taxon>
        <taxon>Coprinellus</taxon>
    </lineage>
</organism>
<name>A0A4Y7T1R9_COPMI</name>
<reference evidence="2 3" key="1">
    <citation type="journal article" date="2019" name="Nat. Ecol. Evol.">
        <title>Megaphylogeny resolves global patterns of mushroom evolution.</title>
        <authorList>
            <person name="Varga T."/>
            <person name="Krizsan K."/>
            <person name="Foldi C."/>
            <person name="Dima B."/>
            <person name="Sanchez-Garcia M."/>
            <person name="Sanchez-Ramirez S."/>
            <person name="Szollosi G.J."/>
            <person name="Szarkandi J.G."/>
            <person name="Papp V."/>
            <person name="Albert L."/>
            <person name="Andreopoulos W."/>
            <person name="Angelini C."/>
            <person name="Antonin V."/>
            <person name="Barry K.W."/>
            <person name="Bougher N.L."/>
            <person name="Buchanan P."/>
            <person name="Buyck B."/>
            <person name="Bense V."/>
            <person name="Catcheside P."/>
            <person name="Chovatia M."/>
            <person name="Cooper J."/>
            <person name="Damon W."/>
            <person name="Desjardin D."/>
            <person name="Finy P."/>
            <person name="Geml J."/>
            <person name="Haridas S."/>
            <person name="Hughes K."/>
            <person name="Justo A."/>
            <person name="Karasinski D."/>
            <person name="Kautmanova I."/>
            <person name="Kiss B."/>
            <person name="Kocsube S."/>
            <person name="Kotiranta H."/>
            <person name="LaButti K.M."/>
            <person name="Lechner B.E."/>
            <person name="Liimatainen K."/>
            <person name="Lipzen A."/>
            <person name="Lukacs Z."/>
            <person name="Mihaltcheva S."/>
            <person name="Morgado L.N."/>
            <person name="Niskanen T."/>
            <person name="Noordeloos M.E."/>
            <person name="Ohm R.A."/>
            <person name="Ortiz-Santana B."/>
            <person name="Ovrebo C."/>
            <person name="Racz N."/>
            <person name="Riley R."/>
            <person name="Savchenko A."/>
            <person name="Shiryaev A."/>
            <person name="Soop K."/>
            <person name="Spirin V."/>
            <person name="Szebenyi C."/>
            <person name="Tomsovsky M."/>
            <person name="Tulloss R.E."/>
            <person name="Uehling J."/>
            <person name="Grigoriev I.V."/>
            <person name="Vagvolgyi C."/>
            <person name="Papp T."/>
            <person name="Martin F.M."/>
            <person name="Miettinen O."/>
            <person name="Hibbett D.S."/>
            <person name="Nagy L.G."/>
        </authorList>
    </citation>
    <scope>NUCLEOTIDE SEQUENCE [LARGE SCALE GENOMIC DNA]</scope>
    <source>
        <strain evidence="2 3">FP101781</strain>
    </source>
</reference>
<accession>A0A4Y7T1R9</accession>
<keyword evidence="1" id="KW-0472">Membrane</keyword>
<sequence>MEEVLWNHSRPCYVSLYSLLTSPFLVFFSPILGPHSPHLPVRNTHILTPTHPFQTDPQILLPHPLPHRHTHRRPLLRHPPAVSANEAELDCGLAFVHGAFHLLNINPLGI</sequence>